<sequence length="76" mass="8216">MSQLVPFQSLFVPVPDVVTLTAAVIEAEGATVTELAPFKVTEFMVLAASAGPAARAKTGVNTRNDTIYFRQYRVIK</sequence>
<evidence type="ECO:0000313" key="1">
    <source>
        <dbReference type="EMBL" id="OGD01857.1"/>
    </source>
</evidence>
<gene>
    <name evidence="1" type="ORF">A2972_05195</name>
</gene>
<dbReference type="EMBL" id="MEXM01000004">
    <property type="protein sequence ID" value="OGD01857.1"/>
    <property type="molecule type" value="Genomic_DNA"/>
</dbReference>
<name>A0A1F4Z789_9BACT</name>
<dbReference type="AlphaFoldDB" id="A0A1F4Z789"/>
<reference evidence="1 2" key="1">
    <citation type="journal article" date="2016" name="Nat. Commun.">
        <title>Thousands of microbial genomes shed light on interconnected biogeochemical processes in an aquifer system.</title>
        <authorList>
            <person name="Anantharaman K."/>
            <person name="Brown C.T."/>
            <person name="Hug L.A."/>
            <person name="Sharon I."/>
            <person name="Castelle C.J."/>
            <person name="Probst A.J."/>
            <person name="Thomas B.C."/>
            <person name="Singh A."/>
            <person name="Wilkins M.J."/>
            <person name="Karaoz U."/>
            <person name="Brodie E.L."/>
            <person name="Williams K.H."/>
            <person name="Hubbard S.S."/>
            <person name="Banfield J.F."/>
        </authorList>
    </citation>
    <scope>NUCLEOTIDE SEQUENCE [LARGE SCALE GENOMIC DNA]</scope>
</reference>
<accession>A0A1F4Z789</accession>
<evidence type="ECO:0000313" key="2">
    <source>
        <dbReference type="Proteomes" id="UP000176822"/>
    </source>
</evidence>
<comment type="caution">
    <text evidence="1">The sequence shown here is derived from an EMBL/GenBank/DDBJ whole genome shotgun (WGS) entry which is preliminary data.</text>
</comment>
<dbReference type="Proteomes" id="UP000176822">
    <property type="component" value="Unassembled WGS sequence"/>
</dbReference>
<protein>
    <submittedName>
        <fullName evidence="1">Uncharacterized protein</fullName>
    </submittedName>
</protein>
<proteinExistence type="predicted"/>
<organism evidence="1 2">
    <name type="scientific">Candidatus Amesbacteria bacterium RIFCSPLOWO2_01_FULL_47_33</name>
    <dbReference type="NCBI Taxonomy" id="1797258"/>
    <lineage>
        <taxon>Bacteria</taxon>
        <taxon>Candidatus Amesiibacteriota</taxon>
    </lineage>
</organism>